<keyword evidence="8" id="KW-1185">Reference proteome</keyword>
<evidence type="ECO:0000256" key="2">
    <source>
        <dbReference type="ARBA" id="ARBA00022692"/>
    </source>
</evidence>
<evidence type="ECO:0000313" key="7">
    <source>
        <dbReference type="EMBL" id="KAK4442880.1"/>
    </source>
</evidence>
<comment type="subcellular location">
    <subcellularLocation>
        <location evidence="1">Membrane</location>
        <topology evidence="1">Multi-pass membrane protein</topology>
    </subcellularLocation>
</comment>
<gene>
    <name evidence="7" type="ORF">QBC34DRAFT_222944</name>
</gene>
<feature type="transmembrane region" description="Helical" evidence="6">
    <location>
        <begin position="48"/>
        <end position="68"/>
    </location>
</feature>
<feature type="transmembrane region" description="Helical" evidence="6">
    <location>
        <begin position="240"/>
        <end position="258"/>
    </location>
</feature>
<dbReference type="InterPro" id="IPR007568">
    <property type="entry name" value="RTA1"/>
</dbReference>
<evidence type="ECO:0000256" key="4">
    <source>
        <dbReference type="ARBA" id="ARBA00023136"/>
    </source>
</evidence>
<reference evidence="7" key="1">
    <citation type="journal article" date="2023" name="Mol. Phylogenet. Evol.">
        <title>Genome-scale phylogeny and comparative genomics of the fungal order Sordariales.</title>
        <authorList>
            <person name="Hensen N."/>
            <person name="Bonometti L."/>
            <person name="Westerberg I."/>
            <person name="Brannstrom I.O."/>
            <person name="Guillou S."/>
            <person name="Cros-Aarteil S."/>
            <person name="Calhoun S."/>
            <person name="Haridas S."/>
            <person name="Kuo A."/>
            <person name="Mondo S."/>
            <person name="Pangilinan J."/>
            <person name="Riley R."/>
            <person name="LaButti K."/>
            <person name="Andreopoulos B."/>
            <person name="Lipzen A."/>
            <person name="Chen C."/>
            <person name="Yan M."/>
            <person name="Daum C."/>
            <person name="Ng V."/>
            <person name="Clum A."/>
            <person name="Steindorff A."/>
            <person name="Ohm R.A."/>
            <person name="Martin F."/>
            <person name="Silar P."/>
            <person name="Natvig D.O."/>
            <person name="Lalanne C."/>
            <person name="Gautier V."/>
            <person name="Ament-Velasquez S.L."/>
            <person name="Kruys A."/>
            <person name="Hutchinson M.I."/>
            <person name="Powell A.J."/>
            <person name="Barry K."/>
            <person name="Miller A.N."/>
            <person name="Grigoriev I.V."/>
            <person name="Debuchy R."/>
            <person name="Gladieux P."/>
            <person name="Hiltunen Thoren M."/>
            <person name="Johannesson H."/>
        </authorList>
    </citation>
    <scope>NUCLEOTIDE SEQUENCE</scope>
    <source>
        <strain evidence="7">PSN243</strain>
    </source>
</reference>
<feature type="transmembrane region" description="Helical" evidence="6">
    <location>
        <begin position="80"/>
        <end position="101"/>
    </location>
</feature>
<dbReference type="Proteomes" id="UP001321760">
    <property type="component" value="Unassembled WGS sequence"/>
</dbReference>
<dbReference type="AlphaFoldDB" id="A0AAV9G6L0"/>
<name>A0AAV9G6L0_9PEZI</name>
<feature type="transmembrane region" description="Helical" evidence="6">
    <location>
        <begin position="20"/>
        <end position="41"/>
    </location>
</feature>
<evidence type="ECO:0000256" key="5">
    <source>
        <dbReference type="SAM" id="MobiDB-lite"/>
    </source>
</evidence>
<dbReference type="Pfam" id="PF04479">
    <property type="entry name" value="RTA1"/>
    <property type="match status" value="1"/>
</dbReference>
<dbReference type="PANTHER" id="PTHR31465:SF35">
    <property type="entry name" value="RTA1 DOMAIN PROTEIN-RELATED"/>
    <property type="match status" value="1"/>
</dbReference>
<dbReference type="GO" id="GO:0016020">
    <property type="term" value="C:membrane"/>
    <property type="evidence" value="ECO:0007669"/>
    <property type="project" value="UniProtKB-SubCell"/>
</dbReference>
<protein>
    <submittedName>
        <fullName evidence="7">RTA1 like protein-domain-containing protein</fullName>
    </submittedName>
</protein>
<sequence>MSDDSGMQQFRFYHYELNVGANAVFVVLFAITSIGHCYFLARKRTWYFLPFVIGCLFETIGYIGRILSANEAPNFTLSPYIMQTLLILLAPALFAASIYMVLGRLIRMLQAEQYSLVRINWLTKVFVFGDVLSFLAQSAGGGLLAKAKSKADQDMGNSVVLAGLGIQVVFFGLFIVTTIVFHVRIVKRPTTHSYSVTAPWSMLILVLYFSSILIMIRSIFRMAEFGMGYDGIFHKHEGFLFGLDGALMFLTCASFLWYHPGRVFIGYKSIGGRPDVESSAGYPMTAPGTGHKREPTADDSSNFLEGRSYEGGHGARRSWE</sequence>
<comment type="caution">
    <text evidence="7">The sequence shown here is derived from an EMBL/GenBank/DDBJ whole genome shotgun (WGS) entry which is preliminary data.</text>
</comment>
<keyword evidence="2 6" id="KW-0812">Transmembrane</keyword>
<keyword evidence="3 6" id="KW-1133">Transmembrane helix</keyword>
<evidence type="ECO:0000313" key="8">
    <source>
        <dbReference type="Proteomes" id="UP001321760"/>
    </source>
</evidence>
<feature type="region of interest" description="Disordered" evidence="5">
    <location>
        <begin position="278"/>
        <end position="320"/>
    </location>
</feature>
<feature type="transmembrane region" description="Helical" evidence="6">
    <location>
        <begin position="121"/>
        <end position="139"/>
    </location>
</feature>
<keyword evidence="4 6" id="KW-0472">Membrane</keyword>
<dbReference type="PANTHER" id="PTHR31465">
    <property type="entry name" value="PROTEIN RTA1-RELATED"/>
    <property type="match status" value="1"/>
</dbReference>
<evidence type="ECO:0000256" key="6">
    <source>
        <dbReference type="SAM" id="Phobius"/>
    </source>
</evidence>
<feature type="transmembrane region" description="Helical" evidence="6">
    <location>
        <begin position="159"/>
        <end position="181"/>
    </location>
</feature>
<proteinExistence type="predicted"/>
<evidence type="ECO:0000256" key="3">
    <source>
        <dbReference type="ARBA" id="ARBA00022989"/>
    </source>
</evidence>
<accession>A0AAV9G6L0</accession>
<organism evidence="7 8">
    <name type="scientific">Podospora aff. communis PSN243</name>
    <dbReference type="NCBI Taxonomy" id="3040156"/>
    <lineage>
        <taxon>Eukaryota</taxon>
        <taxon>Fungi</taxon>
        <taxon>Dikarya</taxon>
        <taxon>Ascomycota</taxon>
        <taxon>Pezizomycotina</taxon>
        <taxon>Sordariomycetes</taxon>
        <taxon>Sordariomycetidae</taxon>
        <taxon>Sordariales</taxon>
        <taxon>Podosporaceae</taxon>
        <taxon>Podospora</taxon>
    </lineage>
</organism>
<feature type="transmembrane region" description="Helical" evidence="6">
    <location>
        <begin position="202"/>
        <end position="220"/>
    </location>
</feature>
<evidence type="ECO:0000256" key="1">
    <source>
        <dbReference type="ARBA" id="ARBA00004141"/>
    </source>
</evidence>
<dbReference type="EMBL" id="MU866004">
    <property type="protein sequence ID" value="KAK4442880.1"/>
    <property type="molecule type" value="Genomic_DNA"/>
</dbReference>
<reference evidence="7" key="2">
    <citation type="submission" date="2023-05" db="EMBL/GenBank/DDBJ databases">
        <authorList>
            <consortium name="Lawrence Berkeley National Laboratory"/>
            <person name="Steindorff A."/>
            <person name="Hensen N."/>
            <person name="Bonometti L."/>
            <person name="Westerberg I."/>
            <person name="Brannstrom I.O."/>
            <person name="Guillou S."/>
            <person name="Cros-Aarteil S."/>
            <person name="Calhoun S."/>
            <person name="Haridas S."/>
            <person name="Kuo A."/>
            <person name="Mondo S."/>
            <person name="Pangilinan J."/>
            <person name="Riley R."/>
            <person name="Labutti K."/>
            <person name="Andreopoulos B."/>
            <person name="Lipzen A."/>
            <person name="Chen C."/>
            <person name="Yanf M."/>
            <person name="Daum C."/>
            <person name="Ng V."/>
            <person name="Clum A."/>
            <person name="Ohm R."/>
            <person name="Martin F."/>
            <person name="Silar P."/>
            <person name="Natvig D."/>
            <person name="Lalanne C."/>
            <person name="Gautier V."/>
            <person name="Ament-Velasquez S.L."/>
            <person name="Kruys A."/>
            <person name="Hutchinson M.I."/>
            <person name="Powell A.J."/>
            <person name="Barry K."/>
            <person name="Miller A.N."/>
            <person name="Grigoriev I.V."/>
            <person name="Debuchy R."/>
            <person name="Gladieux P."/>
            <person name="Thoren M.H."/>
            <person name="Johannesson H."/>
        </authorList>
    </citation>
    <scope>NUCLEOTIDE SEQUENCE</scope>
    <source>
        <strain evidence="7">PSN243</strain>
    </source>
</reference>